<evidence type="ECO:0000256" key="4">
    <source>
        <dbReference type="ARBA" id="ARBA00022737"/>
    </source>
</evidence>
<keyword evidence="2" id="KW-1003">Cell membrane</keyword>
<dbReference type="PANTHER" id="PTHR22683:SF1">
    <property type="entry name" value="TYPE VII SECRETION SYSTEM PROTEIN ESSC"/>
    <property type="match status" value="1"/>
</dbReference>
<evidence type="ECO:0000256" key="1">
    <source>
        <dbReference type="ARBA" id="ARBA00004651"/>
    </source>
</evidence>
<dbReference type="EMBL" id="JAUHQA010000001">
    <property type="protein sequence ID" value="MDN4480266.1"/>
    <property type="molecule type" value="Genomic_DNA"/>
</dbReference>
<evidence type="ECO:0000256" key="11">
    <source>
        <dbReference type="SAM" id="Phobius"/>
    </source>
</evidence>
<evidence type="ECO:0000256" key="7">
    <source>
        <dbReference type="ARBA" id="ARBA00022989"/>
    </source>
</evidence>
<dbReference type="InterPro" id="IPR023837">
    <property type="entry name" value="EccCb-like_Actinobacteria"/>
</dbReference>
<keyword evidence="4" id="KW-0677">Repeat</keyword>
<keyword evidence="6 9" id="KW-0067">ATP-binding</keyword>
<proteinExistence type="predicted"/>
<evidence type="ECO:0000256" key="9">
    <source>
        <dbReference type="PROSITE-ProRule" id="PRU00289"/>
    </source>
</evidence>
<keyword evidence="14" id="KW-1185">Reference proteome</keyword>
<dbReference type="RefSeq" id="WP_301141628.1">
    <property type="nucleotide sequence ID" value="NZ_JAUHQA010000001.1"/>
</dbReference>
<organism evidence="13 14">
    <name type="scientific">Demequina muriae</name>
    <dbReference type="NCBI Taxonomy" id="3051664"/>
    <lineage>
        <taxon>Bacteria</taxon>
        <taxon>Bacillati</taxon>
        <taxon>Actinomycetota</taxon>
        <taxon>Actinomycetes</taxon>
        <taxon>Micrococcales</taxon>
        <taxon>Demequinaceae</taxon>
        <taxon>Demequina</taxon>
    </lineage>
</organism>
<evidence type="ECO:0000313" key="14">
    <source>
        <dbReference type="Proteomes" id="UP001172708"/>
    </source>
</evidence>
<evidence type="ECO:0000313" key="13">
    <source>
        <dbReference type="EMBL" id="MDN4480266.1"/>
    </source>
</evidence>
<dbReference type="Gene3D" id="3.40.50.300">
    <property type="entry name" value="P-loop containing nucleotide triphosphate hydrolases"/>
    <property type="match status" value="3"/>
</dbReference>
<reference evidence="13" key="1">
    <citation type="submission" date="2023-06" db="EMBL/GenBank/DDBJ databases">
        <title>Egi l300058.</title>
        <authorList>
            <person name="Gao L."/>
            <person name="Fang B.-Z."/>
            <person name="Li W.-J."/>
        </authorList>
    </citation>
    <scope>NUCLEOTIDE SEQUENCE</scope>
    <source>
        <strain evidence="13">EGI L300058</strain>
    </source>
</reference>
<dbReference type="SMART" id="SM00382">
    <property type="entry name" value="AAA"/>
    <property type="match status" value="3"/>
</dbReference>
<dbReference type="SUPFAM" id="SSF52540">
    <property type="entry name" value="P-loop containing nucleoside triphosphate hydrolases"/>
    <property type="match status" value="3"/>
</dbReference>
<keyword evidence="8 11" id="KW-0472">Membrane</keyword>
<feature type="binding site" evidence="9">
    <location>
        <begin position="488"/>
        <end position="495"/>
    </location>
    <ligand>
        <name>ATP</name>
        <dbReference type="ChEBI" id="CHEBI:30616"/>
    </ligand>
</feature>
<keyword evidence="5 9" id="KW-0547">Nucleotide-binding</keyword>
<dbReference type="InterPro" id="IPR023836">
    <property type="entry name" value="EccCa-like_Actinobacteria"/>
</dbReference>
<feature type="domain" description="FtsK" evidence="12">
    <location>
        <begin position="1091"/>
        <end position="1265"/>
    </location>
</feature>
<feature type="transmembrane region" description="Helical" evidence="11">
    <location>
        <begin position="66"/>
        <end position="85"/>
    </location>
</feature>
<dbReference type="PANTHER" id="PTHR22683">
    <property type="entry name" value="SPORULATION PROTEIN RELATED"/>
    <property type="match status" value="1"/>
</dbReference>
<accession>A0ABT8GFP9</accession>
<dbReference type="InterPro" id="IPR027417">
    <property type="entry name" value="P-loop_NTPase"/>
</dbReference>
<comment type="caution">
    <text evidence="13">The sequence shown here is derived from an EMBL/GenBank/DDBJ whole genome shotgun (WGS) entry which is preliminary data.</text>
</comment>
<feature type="domain" description="FtsK" evidence="12">
    <location>
        <begin position="465"/>
        <end position="665"/>
    </location>
</feature>
<dbReference type="Pfam" id="PF01580">
    <property type="entry name" value="FtsK_SpoIIIE"/>
    <property type="match status" value="3"/>
</dbReference>
<keyword evidence="3 11" id="KW-0812">Transmembrane</keyword>
<evidence type="ECO:0000256" key="5">
    <source>
        <dbReference type="ARBA" id="ARBA00022741"/>
    </source>
</evidence>
<dbReference type="NCBIfam" id="TIGR03924">
    <property type="entry name" value="T7SS_EccC_a"/>
    <property type="match status" value="1"/>
</dbReference>
<evidence type="ECO:0000259" key="12">
    <source>
        <dbReference type="PROSITE" id="PS50901"/>
    </source>
</evidence>
<feature type="compositionally biased region" description="Basic and acidic residues" evidence="10">
    <location>
        <begin position="9"/>
        <end position="21"/>
    </location>
</feature>
<keyword evidence="7 11" id="KW-1133">Transmembrane helix</keyword>
<dbReference type="NCBIfam" id="TIGR03925">
    <property type="entry name" value="T7SS_EccC_b"/>
    <property type="match status" value="1"/>
</dbReference>
<sequence>MTTRIVNRPARETRPLERPEPRTLAAPPPVGDAPPGGLPLQSLLPVIGSMSSITMMVVLRGNPVMVIVGAMILVVALVGGVGMAVSSRGRQVRQRRQARERYLDYLERVRAEVRATREEVRGEAHLLDPAPTALADLVRNPARLWERRRSHEDFLRVRIGEAVVPWFGLSLPEDPNPVQPYDPIMTAAGGQVCEAYSGVGGMPLVASLASATCVSIVAPRDAGRAVARSLIAQVASLHAPDDVALGLVVDQAQARAWSGLDLLPHVSVDGTWDGPMQARRIGSSVREVCAVMADDLADRYSHATGRRANEPSPHATVLMIEDYRDSATPALAVPGVSLPARELGFVHIALVEDRLDEPSNTDLRITVGEGVAGPTVRMETFEDPDVPAVDGRADLIDPATFTSLAAALCPLRLSTVSRSEGATAGAIGPLDLLGIGSIEELSPAAWRTQSGPQFLRVPVGTDDLGRALEIDIKEGAQGGMGPHGICIGATGSGKSEFLRTFVLGLAATHSPDDLAMILVDYKGGAAFAPLARLPHVSGLIDNLEGEAGLVERARASIAGEVVRRQRQLKEAGSLASITEYRRVRADNPALPPMPHLFVVIDEFGELLTAEPEFVDLLLTIGRIGRSIGVHMLLSSQRIESGKLRGLDTYLSYRIGLRTFSESESQVVLNTVDAFHLPPEPGWGFLKVDTTVYTRFRSGYVSGPTPGPVAQDEDEPAYAVEMPPFNTLSAALAGTDDGAGTSADVGHQDRPALIDEAVSRLRPGVASVASVWLPPLPDRLPLFEVLDSHHRDPLSVPIGLIDDPARQFQGPWRIDLDRSGGHHAVIGAPQSGRTTFLRAVAAGIATTHTPTQVTMYGLDLAGAGLARLEGFPHVGGVVTRHRTEQHIRLLEELHAMLAQREQMFRDMRIESLAHFRSLHSSGSLPGVVSPDVVLIVDGYGLIRSDFEQLEAPMGDLLTRGGSFGIHIVMSLTRWAEVTMRHQPLIGNKYELRLNDPTESTIARKLSETIKVPGRALTPDKLFAQVALPRIDNGPDEDSGEALSALAERTAADWQGPSAAPIRLLPESLDPASLPSVFDEPDRVPLGLRQDTMAPELLDFAGRDPHLLVLGDPGSGKSMALRQILAGITERHGPDEVVIALMEPRGALASTIHDDYLGGHATNGPRARELAAAVALEMAKRRDGESPSTMRVFVIADDFDILSAGGTSPLEPLLPFLPQARDLGLSVILTRPVAGASRALFDSSLQTVRDVGATGLLLSGERSEGALWPGVYATPAIPGRARIVRRAEAPRLMQIVHRG</sequence>
<protein>
    <submittedName>
        <fullName evidence="13">Type VII secretion protein EccCa</fullName>
    </submittedName>
</protein>
<dbReference type="PROSITE" id="PS50901">
    <property type="entry name" value="FTSK"/>
    <property type="match status" value="3"/>
</dbReference>
<dbReference type="InterPro" id="IPR050206">
    <property type="entry name" value="FtsK/SpoIIIE/SftA"/>
</dbReference>
<evidence type="ECO:0000256" key="10">
    <source>
        <dbReference type="SAM" id="MobiDB-lite"/>
    </source>
</evidence>
<feature type="region of interest" description="Disordered" evidence="10">
    <location>
        <begin position="1"/>
        <end position="37"/>
    </location>
</feature>
<feature type="binding site" evidence="9">
    <location>
        <begin position="1109"/>
        <end position="1116"/>
    </location>
    <ligand>
        <name>ATP</name>
        <dbReference type="ChEBI" id="CHEBI:30616"/>
    </ligand>
</feature>
<dbReference type="Proteomes" id="UP001172708">
    <property type="component" value="Unassembled WGS sequence"/>
</dbReference>
<name>A0ABT8GFP9_9MICO</name>
<feature type="domain" description="FtsK" evidence="12">
    <location>
        <begin position="808"/>
        <end position="999"/>
    </location>
</feature>
<comment type="subcellular location">
    <subcellularLocation>
        <location evidence="1">Cell membrane</location>
        <topology evidence="1">Multi-pass membrane protein</topology>
    </subcellularLocation>
</comment>
<evidence type="ECO:0000256" key="8">
    <source>
        <dbReference type="ARBA" id="ARBA00023136"/>
    </source>
</evidence>
<dbReference type="InterPro" id="IPR002543">
    <property type="entry name" value="FtsK_dom"/>
</dbReference>
<feature type="binding site" evidence="9">
    <location>
        <begin position="826"/>
        <end position="833"/>
    </location>
    <ligand>
        <name>ATP</name>
        <dbReference type="ChEBI" id="CHEBI:30616"/>
    </ligand>
</feature>
<evidence type="ECO:0000256" key="3">
    <source>
        <dbReference type="ARBA" id="ARBA00022692"/>
    </source>
</evidence>
<evidence type="ECO:0000256" key="2">
    <source>
        <dbReference type="ARBA" id="ARBA00022475"/>
    </source>
</evidence>
<gene>
    <name evidence="13" type="primary">eccCa</name>
    <name evidence="13" type="ORF">QQX02_04935</name>
</gene>
<evidence type="ECO:0000256" key="6">
    <source>
        <dbReference type="ARBA" id="ARBA00022840"/>
    </source>
</evidence>
<dbReference type="InterPro" id="IPR003593">
    <property type="entry name" value="AAA+_ATPase"/>
</dbReference>